<comment type="caution">
    <text evidence="2">The sequence shown here is derived from an EMBL/GenBank/DDBJ whole genome shotgun (WGS) entry which is preliminary data.</text>
</comment>
<evidence type="ECO:0000256" key="1">
    <source>
        <dbReference type="SAM" id="MobiDB-lite"/>
    </source>
</evidence>
<reference evidence="2" key="1">
    <citation type="submission" date="2023-01" db="EMBL/GenBank/DDBJ databases">
        <title>The chitinases involved in constricting ring structure development in the nematode-trapping fungus Drechslerella dactyloides.</title>
        <authorList>
            <person name="Wang R."/>
            <person name="Zhang L."/>
            <person name="Tang P."/>
            <person name="Li S."/>
            <person name="Liang L."/>
        </authorList>
    </citation>
    <scope>NUCLEOTIDE SEQUENCE</scope>
    <source>
        <strain evidence="2">YMF1.00031</strain>
    </source>
</reference>
<accession>A0AAD6J5Y8</accession>
<evidence type="ECO:0000313" key="2">
    <source>
        <dbReference type="EMBL" id="KAJ6262741.1"/>
    </source>
</evidence>
<keyword evidence="3" id="KW-1185">Reference proteome</keyword>
<dbReference type="Proteomes" id="UP001221413">
    <property type="component" value="Unassembled WGS sequence"/>
</dbReference>
<sequence>MGEGLQASRPERWDGTETAAVSSGWKRQEQDREDWDGGTSSSSGKEPADKRANGEVEWGMVMLNSIAGGGWSHVEESQKSSRWGQLHRRRSGDDDG</sequence>
<proteinExistence type="predicted"/>
<name>A0AAD6J5Y8_DREDA</name>
<evidence type="ECO:0000313" key="3">
    <source>
        <dbReference type="Proteomes" id="UP001221413"/>
    </source>
</evidence>
<feature type="region of interest" description="Disordered" evidence="1">
    <location>
        <begin position="72"/>
        <end position="96"/>
    </location>
</feature>
<organism evidence="2 3">
    <name type="scientific">Drechslerella dactyloides</name>
    <name type="common">Nematode-trapping fungus</name>
    <name type="synonym">Arthrobotrys dactyloides</name>
    <dbReference type="NCBI Taxonomy" id="74499"/>
    <lineage>
        <taxon>Eukaryota</taxon>
        <taxon>Fungi</taxon>
        <taxon>Dikarya</taxon>
        <taxon>Ascomycota</taxon>
        <taxon>Pezizomycotina</taxon>
        <taxon>Orbiliomycetes</taxon>
        <taxon>Orbiliales</taxon>
        <taxon>Orbiliaceae</taxon>
        <taxon>Drechslerella</taxon>
    </lineage>
</organism>
<feature type="region of interest" description="Disordered" evidence="1">
    <location>
        <begin position="1"/>
        <end position="56"/>
    </location>
</feature>
<dbReference type="AlphaFoldDB" id="A0AAD6J5Y8"/>
<gene>
    <name evidence="2" type="ORF">Dda_1298</name>
</gene>
<dbReference type="EMBL" id="JAQGDS010000002">
    <property type="protein sequence ID" value="KAJ6262741.1"/>
    <property type="molecule type" value="Genomic_DNA"/>
</dbReference>
<protein>
    <submittedName>
        <fullName evidence="2">Uncharacterized protein</fullName>
    </submittedName>
</protein>